<dbReference type="OrthoDB" id="616263at2759"/>
<dbReference type="PANTHER" id="PTHR46060">
    <property type="entry name" value="MARINER MOS1 TRANSPOSASE-LIKE PROTEIN"/>
    <property type="match status" value="1"/>
</dbReference>
<dbReference type="AlphaFoldDB" id="A0A4Y2UXH5"/>
<dbReference type="InterPro" id="IPR052709">
    <property type="entry name" value="Transposase-MT_Hybrid"/>
</dbReference>
<proteinExistence type="predicted"/>
<gene>
    <name evidence="1" type="primary">marinerT_95</name>
    <name evidence="1" type="ORF">AVEN_246709_1</name>
</gene>
<dbReference type="Pfam" id="PF01359">
    <property type="entry name" value="Transposase_1"/>
    <property type="match status" value="1"/>
</dbReference>
<dbReference type="InterPro" id="IPR001888">
    <property type="entry name" value="Transposase_1"/>
</dbReference>
<dbReference type="Proteomes" id="UP000499080">
    <property type="component" value="Unassembled WGS sequence"/>
</dbReference>
<evidence type="ECO:0000313" key="2">
    <source>
        <dbReference type="Proteomes" id="UP000499080"/>
    </source>
</evidence>
<dbReference type="GO" id="GO:0003676">
    <property type="term" value="F:nucleic acid binding"/>
    <property type="evidence" value="ECO:0007669"/>
    <property type="project" value="InterPro"/>
</dbReference>
<organism evidence="1 2">
    <name type="scientific">Araneus ventricosus</name>
    <name type="common">Orbweaver spider</name>
    <name type="synonym">Epeira ventricosa</name>
    <dbReference type="NCBI Taxonomy" id="182803"/>
    <lineage>
        <taxon>Eukaryota</taxon>
        <taxon>Metazoa</taxon>
        <taxon>Ecdysozoa</taxon>
        <taxon>Arthropoda</taxon>
        <taxon>Chelicerata</taxon>
        <taxon>Arachnida</taxon>
        <taxon>Araneae</taxon>
        <taxon>Araneomorphae</taxon>
        <taxon>Entelegynae</taxon>
        <taxon>Araneoidea</taxon>
        <taxon>Araneidae</taxon>
        <taxon>Araneus</taxon>
    </lineage>
</organism>
<dbReference type="InterPro" id="IPR036397">
    <property type="entry name" value="RNaseH_sf"/>
</dbReference>
<protein>
    <submittedName>
        <fullName evidence="1">Mariner Mos1 transposase</fullName>
    </submittedName>
</protein>
<comment type="caution">
    <text evidence="1">The sequence shown here is derived from an EMBL/GenBank/DDBJ whole genome shotgun (WGS) entry which is preliminary data.</text>
</comment>
<keyword evidence="2" id="KW-1185">Reference proteome</keyword>
<reference evidence="1 2" key="1">
    <citation type="journal article" date="2019" name="Sci. Rep.">
        <title>Orb-weaving spider Araneus ventricosus genome elucidates the spidroin gene catalogue.</title>
        <authorList>
            <person name="Kono N."/>
            <person name="Nakamura H."/>
            <person name="Ohtoshi R."/>
            <person name="Moran D.A.P."/>
            <person name="Shinohara A."/>
            <person name="Yoshida Y."/>
            <person name="Fujiwara M."/>
            <person name="Mori M."/>
            <person name="Tomita M."/>
            <person name="Arakawa K."/>
        </authorList>
    </citation>
    <scope>NUCLEOTIDE SEQUENCE [LARGE SCALE GENOMIC DNA]</scope>
</reference>
<dbReference type="EMBL" id="BGPR01040759">
    <property type="protein sequence ID" value="GBO16951.1"/>
    <property type="molecule type" value="Genomic_DNA"/>
</dbReference>
<dbReference type="PANTHER" id="PTHR46060:SF1">
    <property type="entry name" value="MARINER MOS1 TRANSPOSASE-LIKE PROTEIN"/>
    <property type="match status" value="1"/>
</dbReference>
<dbReference type="Gene3D" id="3.30.420.10">
    <property type="entry name" value="Ribonuclease H-like superfamily/Ribonuclease H"/>
    <property type="match status" value="1"/>
</dbReference>
<accession>A0A4Y2UXH5</accession>
<name>A0A4Y2UXH5_ARAVE</name>
<sequence>MTCDEKFVHLRNPVNRMQWLNVGQSAEHVAKQGRFEKKFMICVWWNFEHVIQFQTLPKGRSGNSAIYLEQLNNMYASLKSKYPALVDRGRAFLQQDNARPQTSCITREKIEELDGIELLSYHAYSPDLASSEYQMFRSMASFFCGRRLSNINGIERGCLDIFAPKFKE</sequence>
<evidence type="ECO:0000313" key="1">
    <source>
        <dbReference type="EMBL" id="GBO16951.1"/>
    </source>
</evidence>